<dbReference type="AlphaFoldDB" id="A0A3S2LSI1"/>
<reference evidence="6 7" key="2">
    <citation type="submission" date="2019-01" db="EMBL/GenBank/DDBJ databases">
        <title>A chromosome length genome reference of the Java medaka (oryzias javanicus).</title>
        <authorList>
            <person name="Herpin A."/>
            <person name="Takehana Y."/>
            <person name="Naruse K."/>
            <person name="Ansai S."/>
            <person name="Kawaguchi M."/>
        </authorList>
    </citation>
    <scope>NUCLEOTIDE SEQUENCE [LARGE SCALE GENOMIC DNA]</scope>
    <source>
        <strain evidence="6">RS831</strain>
        <tissue evidence="6">Whole body</tissue>
    </source>
</reference>
<sequence>MKTAAVLLLGMLGAALFCNSTMGSNNCCFKFFPGRISIQRITSYSLTDDLCPQPAIILKTNKGSMVCVDPSESWVKQVTLSLDEGWQPLALKCRRPSSFPKYPNTP</sequence>
<evidence type="ECO:0000256" key="1">
    <source>
        <dbReference type="ARBA" id="ARBA00010868"/>
    </source>
</evidence>
<keyword evidence="3" id="KW-1015">Disulfide bond</keyword>
<keyword evidence="4" id="KW-0732">Signal</keyword>
<accession>A0A3S2LSI1</accession>
<keyword evidence="4" id="KW-0145">Chemotaxis</keyword>
<protein>
    <recommendedName>
        <fullName evidence="4">C-C motif chemokine</fullName>
    </recommendedName>
</protein>
<dbReference type="PANTHER" id="PTHR12015">
    <property type="entry name" value="SMALL INDUCIBLE CYTOKINE A"/>
    <property type="match status" value="1"/>
</dbReference>
<keyword evidence="7" id="KW-1185">Reference proteome</keyword>
<gene>
    <name evidence="6" type="ORF">OJAV_G00178670</name>
</gene>
<dbReference type="Gene3D" id="2.40.50.40">
    <property type="match status" value="1"/>
</dbReference>
<dbReference type="PANTHER" id="PTHR12015:SF108">
    <property type="entry name" value="C-C MOTIF CHEMOKINE 20"/>
    <property type="match status" value="1"/>
</dbReference>
<organism evidence="6 7">
    <name type="scientific">Oryzias javanicus</name>
    <name type="common">Javanese ricefish</name>
    <name type="synonym">Aplocheilus javanicus</name>
    <dbReference type="NCBI Taxonomy" id="123683"/>
    <lineage>
        <taxon>Eukaryota</taxon>
        <taxon>Metazoa</taxon>
        <taxon>Chordata</taxon>
        <taxon>Craniata</taxon>
        <taxon>Vertebrata</taxon>
        <taxon>Euteleostomi</taxon>
        <taxon>Actinopterygii</taxon>
        <taxon>Neopterygii</taxon>
        <taxon>Teleostei</taxon>
        <taxon>Neoteleostei</taxon>
        <taxon>Acanthomorphata</taxon>
        <taxon>Ovalentaria</taxon>
        <taxon>Atherinomorphae</taxon>
        <taxon>Beloniformes</taxon>
        <taxon>Adrianichthyidae</taxon>
        <taxon>Oryziinae</taxon>
        <taxon>Oryzias</taxon>
    </lineage>
</organism>
<dbReference type="Pfam" id="PF00048">
    <property type="entry name" value="IL8"/>
    <property type="match status" value="1"/>
</dbReference>
<feature type="domain" description="Chemokine interleukin-8-like" evidence="5">
    <location>
        <begin position="24"/>
        <end position="82"/>
    </location>
</feature>
<proteinExistence type="inferred from homology"/>
<dbReference type="InterPro" id="IPR000827">
    <property type="entry name" value="Chemokine_CC_CS"/>
</dbReference>
<comment type="similarity">
    <text evidence="1 4">Belongs to the intercrine beta (chemokine CC) family.</text>
</comment>
<keyword evidence="4" id="KW-0964">Secreted</keyword>
<dbReference type="SUPFAM" id="SSF54117">
    <property type="entry name" value="Interleukin 8-like chemokines"/>
    <property type="match status" value="1"/>
</dbReference>
<reference evidence="6 7" key="1">
    <citation type="submission" date="2018-11" db="EMBL/GenBank/DDBJ databases">
        <authorList>
            <person name="Lopez-Roques C."/>
            <person name="Donnadieu C."/>
            <person name="Bouchez O."/>
            <person name="Klopp C."/>
            <person name="Cabau C."/>
            <person name="Zahm M."/>
        </authorList>
    </citation>
    <scope>NUCLEOTIDE SEQUENCE [LARGE SCALE GENOMIC DNA]</scope>
    <source>
        <strain evidence="6">RS831</strain>
        <tissue evidence="6">Whole body</tissue>
    </source>
</reference>
<dbReference type="CDD" id="cd00272">
    <property type="entry name" value="Chemokine_CC"/>
    <property type="match status" value="1"/>
</dbReference>
<dbReference type="InterPro" id="IPR036048">
    <property type="entry name" value="Interleukin_8-like_sf"/>
</dbReference>
<evidence type="ECO:0000256" key="2">
    <source>
        <dbReference type="ARBA" id="ARBA00022514"/>
    </source>
</evidence>
<dbReference type="SMART" id="SM00199">
    <property type="entry name" value="SCY"/>
    <property type="match status" value="1"/>
</dbReference>
<evidence type="ECO:0000256" key="4">
    <source>
        <dbReference type="RuleBase" id="RU361150"/>
    </source>
</evidence>
<evidence type="ECO:0000313" key="7">
    <source>
        <dbReference type="Proteomes" id="UP000283210"/>
    </source>
</evidence>
<dbReference type="GO" id="GO:0005615">
    <property type="term" value="C:extracellular space"/>
    <property type="evidence" value="ECO:0007669"/>
    <property type="project" value="UniProtKB-KW"/>
</dbReference>
<evidence type="ECO:0000259" key="5">
    <source>
        <dbReference type="SMART" id="SM00199"/>
    </source>
</evidence>
<evidence type="ECO:0000313" key="6">
    <source>
        <dbReference type="EMBL" id="RVE60204.1"/>
    </source>
</evidence>
<dbReference type="InterPro" id="IPR039809">
    <property type="entry name" value="Chemokine_b/g/d"/>
</dbReference>
<dbReference type="GO" id="GO:0008009">
    <property type="term" value="F:chemokine activity"/>
    <property type="evidence" value="ECO:0007669"/>
    <property type="project" value="InterPro"/>
</dbReference>
<dbReference type="PROSITE" id="PS00472">
    <property type="entry name" value="SMALL_CYTOKINES_CC"/>
    <property type="match status" value="1"/>
</dbReference>
<feature type="signal peptide" evidence="4">
    <location>
        <begin position="1"/>
        <end position="23"/>
    </location>
</feature>
<evidence type="ECO:0000256" key="3">
    <source>
        <dbReference type="ARBA" id="ARBA00023157"/>
    </source>
</evidence>
<name>A0A3S2LSI1_ORYJA</name>
<feature type="chain" id="PRO_5018377508" description="C-C motif chemokine" evidence="4">
    <location>
        <begin position="24"/>
        <end position="106"/>
    </location>
</feature>
<dbReference type="Proteomes" id="UP000283210">
    <property type="component" value="Chromosome 18"/>
</dbReference>
<comment type="subcellular location">
    <subcellularLocation>
        <location evidence="4">Secreted</location>
    </subcellularLocation>
</comment>
<keyword evidence="2 4" id="KW-0202">Cytokine</keyword>
<dbReference type="GO" id="GO:0006955">
    <property type="term" value="P:immune response"/>
    <property type="evidence" value="ECO:0007669"/>
    <property type="project" value="InterPro"/>
</dbReference>
<dbReference type="InterPro" id="IPR001811">
    <property type="entry name" value="Chemokine_IL8-like_dom"/>
</dbReference>
<dbReference type="OrthoDB" id="10254794at2759"/>
<dbReference type="EMBL" id="CM012454">
    <property type="protein sequence ID" value="RVE60204.1"/>
    <property type="molecule type" value="Genomic_DNA"/>
</dbReference>